<dbReference type="PANTHER" id="PTHR11895:SF176">
    <property type="entry name" value="AMIDASE AMID-RELATED"/>
    <property type="match status" value="1"/>
</dbReference>
<dbReference type="InterPro" id="IPR023631">
    <property type="entry name" value="Amidase_dom"/>
</dbReference>
<evidence type="ECO:0000313" key="2">
    <source>
        <dbReference type="EMBL" id="MFC5419880.1"/>
    </source>
</evidence>
<dbReference type="RefSeq" id="WP_377797910.1">
    <property type="nucleotide sequence ID" value="NZ_JBHSLW010000010.1"/>
</dbReference>
<keyword evidence="3" id="KW-1185">Reference proteome</keyword>
<comment type="caution">
    <text evidence="2">The sequence shown here is derived from an EMBL/GenBank/DDBJ whole genome shotgun (WGS) entry which is preliminary data.</text>
</comment>
<dbReference type="InterPro" id="IPR036928">
    <property type="entry name" value="AS_sf"/>
</dbReference>
<protein>
    <submittedName>
        <fullName evidence="2">Amidase</fullName>
    </submittedName>
</protein>
<feature type="domain" description="Amidase" evidence="1">
    <location>
        <begin position="10"/>
        <end position="416"/>
    </location>
</feature>
<dbReference type="NCBIfam" id="NF005460">
    <property type="entry name" value="PRK07056.1"/>
    <property type="match status" value="1"/>
</dbReference>
<proteinExistence type="predicted"/>
<organism evidence="2 3">
    <name type="scientific">Bosea eneae</name>
    <dbReference type="NCBI Taxonomy" id="151454"/>
    <lineage>
        <taxon>Bacteria</taxon>
        <taxon>Pseudomonadati</taxon>
        <taxon>Pseudomonadota</taxon>
        <taxon>Alphaproteobacteria</taxon>
        <taxon>Hyphomicrobiales</taxon>
        <taxon>Boseaceae</taxon>
        <taxon>Bosea</taxon>
    </lineage>
</organism>
<name>A0ABW0IS82_9HYPH</name>
<gene>
    <name evidence="2" type="ORF">ACFPOB_09920</name>
</gene>
<reference evidence="3" key="1">
    <citation type="journal article" date="2019" name="Int. J. Syst. Evol. Microbiol.">
        <title>The Global Catalogue of Microorganisms (GCM) 10K type strain sequencing project: providing services to taxonomists for standard genome sequencing and annotation.</title>
        <authorList>
            <consortium name="The Broad Institute Genomics Platform"/>
            <consortium name="The Broad Institute Genome Sequencing Center for Infectious Disease"/>
            <person name="Wu L."/>
            <person name="Ma J."/>
        </authorList>
    </citation>
    <scope>NUCLEOTIDE SEQUENCE [LARGE SCALE GENOMIC DNA]</scope>
    <source>
        <strain evidence="3">NCAIM B.01391</strain>
    </source>
</reference>
<dbReference type="EMBL" id="JBHSLW010000010">
    <property type="protein sequence ID" value="MFC5419880.1"/>
    <property type="molecule type" value="Genomic_DNA"/>
</dbReference>
<dbReference type="PANTHER" id="PTHR11895">
    <property type="entry name" value="TRANSAMIDASE"/>
    <property type="match status" value="1"/>
</dbReference>
<dbReference type="Proteomes" id="UP001596053">
    <property type="component" value="Unassembled WGS sequence"/>
</dbReference>
<sequence length="434" mass="44677">MSRSVRDKLEATLARIGDGAPVFTRLLLDTARAEADAADRRREAGLELSAIDGTIVSVKDLLDVKGVTTWAGSSALKAAPAATQDAPSVARLRRAGAVIIGKTNMTEFAFSGIGLNATFGTPGNALDKTRIPGGSSSGAAVSVAEGSSELTVGTDTGGSCRIPAAFNGIAGMKPTHKTVPDEGCFPLAPSLDSIGPLAKEVAGCARLLSVLADRPFDLVDGISPGRVRLGVARGGFLAEADPSVAKAYEAAIERVTRLGIAVEPVDLDGFYKEMLAIAPVPLVTVEAAAVHRDLLASKADSYDRRVAARIAIGVPCKAADYIIAMEKRRALIARLAAQLDGLVGFLAPTVPIEAPTIAAVEAGDEAFFTANRLILRNPAFGNLFDLCSISLPMPLGDKLSGGLMLSAVAGRDLQLLNIAKLIEPAVAGHGSPAA</sequence>
<dbReference type="Gene3D" id="3.90.1300.10">
    <property type="entry name" value="Amidase signature (AS) domain"/>
    <property type="match status" value="1"/>
</dbReference>
<accession>A0ABW0IS82</accession>
<dbReference type="SUPFAM" id="SSF75304">
    <property type="entry name" value="Amidase signature (AS) enzymes"/>
    <property type="match status" value="1"/>
</dbReference>
<evidence type="ECO:0000259" key="1">
    <source>
        <dbReference type="Pfam" id="PF01425"/>
    </source>
</evidence>
<evidence type="ECO:0000313" key="3">
    <source>
        <dbReference type="Proteomes" id="UP001596053"/>
    </source>
</evidence>
<dbReference type="InterPro" id="IPR000120">
    <property type="entry name" value="Amidase"/>
</dbReference>
<dbReference type="Pfam" id="PF01425">
    <property type="entry name" value="Amidase"/>
    <property type="match status" value="1"/>
</dbReference>